<reference evidence="9" key="1">
    <citation type="submission" date="2020-03" db="EMBL/GenBank/DDBJ databases">
        <title>Ferranicluibacter endophyticum gen. nov., sp. nov., a new genus isolated from Rubus ulmifolius Schott. stem.</title>
        <authorList>
            <person name="Roca-Couso R."/>
            <person name="Flores-Felix J.D."/>
            <person name="Igual J.M."/>
            <person name="Rivas R."/>
        </authorList>
    </citation>
    <scope>NUCLEOTIDE SEQUENCE</scope>
    <source>
        <strain evidence="9">CRRU44</strain>
    </source>
</reference>
<evidence type="ECO:0000313" key="9">
    <source>
        <dbReference type="EMBL" id="NHT77265.1"/>
    </source>
</evidence>
<keyword evidence="3" id="KW-0520">NAD</keyword>
<dbReference type="GO" id="GO:0006081">
    <property type="term" value="P:aldehyde metabolic process"/>
    <property type="evidence" value="ECO:0007669"/>
    <property type="project" value="InterPro"/>
</dbReference>
<name>A0AA43ZHR3_9HYPH</name>
<dbReference type="CDD" id="cd07133">
    <property type="entry name" value="ALDH_CALDH_CalB"/>
    <property type="match status" value="1"/>
</dbReference>
<evidence type="ECO:0000256" key="3">
    <source>
        <dbReference type="ARBA" id="ARBA00023027"/>
    </source>
</evidence>
<dbReference type="InterPro" id="IPR016162">
    <property type="entry name" value="Ald_DH_N"/>
</dbReference>
<feature type="domain" description="Aldehyde dehydrogenase" evidence="8">
    <location>
        <begin position="3"/>
        <end position="439"/>
    </location>
</feature>
<sequence>MTDLHAILSAQRRAFTAALPEPPAIRIDRLKRAASMIRDNAKAFCAALSEDFGHRSIEQSMLTDIAVSIGALDHAARHLRAWSKPERRPLPFPLTLLGARAHVEYQPKGVVGIIAPWNFPINLIMTPMAGVFAAGNRAMVKTSEYTPATNAVFEAVAGQYFAEDELRFVSGGPEVGQAFAGLPFDHLIFTGATGIARHILHAAADNLVPVTLELGGKSPVIVGRGADIGRATGRVALGKMLNAGQVCLAPDYLFVRDADEEAVVAGLKTAVIRMYPTLLDNPDYTSVISDRHVARLTGLVDDARAKGARVEVVNPANEDFSTGNGRKMPLHLIRGATDDMRVMQEEIFGPILPIRRFEDMADAIAQIRRRGHPLALYYFGADAQEQRHVIDRTISGGVTINDVLFHALPDDLPFGGIGPSGTGAYHGRDGFRTFSHARAIYSQPKLNIAKLAGMMPPYGLFARLSARQTIGRTRKRKGQAPGEDR</sequence>
<protein>
    <recommendedName>
        <fullName evidence="4">Aldehyde dehydrogenase</fullName>
    </recommendedName>
</protein>
<keyword evidence="2 4" id="KW-0560">Oxidoreductase</keyword>
<dbReference type="Gene3D" id="3.40.605.10">
    <property type="entry name" value="Aldehyde Dehydrogenase, Chain A, domain 1"/>
    <property type="match status" value="1"/>
</dbReference>
<dbReference type="PANTHER" id="PTHR43570">
    <property type="entry name" value="ALDEHYDE DEHYDROGENASE"/>
    <property type="match status" value="1"/>
</dbReference>
<dbReference type="InterPro" id="IPR029510">
    <property type="entry name" value="Ald_DH_CS_GLU"/>
</dbReference>
<organism evidence="9 10">
    <name type="scientific">Ferranicluibacter rubi</name>
    <dbReference type="NCBI Taxonomy" id="2715133"/>
    <lineage>
        <taxon>Bacteria</taxon>
        <taxon>Pseudomonadati</taxon>
        <taxon>Pseudomonadota</taxon>
        <taxon>Alphaproteobacteria</taxon>
        <taxon>Hyphomicrobiales</taxon>
        <taxon>Rhizobiaceae</taxon>
        <taxon>Ferranicluibacter</taxon>
    </lineage>
</organism>
<comment type="caution">
    <text evidence="9">The sequence shown here is derived from an EMBL/GenBank/DDBJ whole genome shotgun (WGS) entry which is preliminary data.</text>
</comment>
<comment type="similarity">
    <text evidence="1 4 7">Belongs to the aldehyde dehydrogenase family.</text>
</comment>
<evidence type="ECO:0000259" key="8">
    <source>
        <dbReference type="Pfam" id="PF00171"/>
    </source>
</evidence>
<dbReference type="PROSITE" id="PS00687">
    <property type="entry name" value="ALDEHYDE_DEHYDR_GLU"/>
    <property type="match status" value="1"/>
</dbReference>
<evidence type="ECO:0000256" key="4">
    <source>
        <dbReference type="PIRNR" id="PIRNR036492"/>
    </source>
</evidence>
<accession>A0AA43ZHR3</accession>
<dbReference type="InterPro" id="IPR016163">
    <property type="entry name" value="Ald_DH_C"/>
</dbReference>
<keyword evidence="10" id="KW-1185">Reference proteome</keyword>
<dbReference type="EMBL" id="JAANCM010000008">
    <property type="protein sequence ID" value="NHT77265.1"/>
    <property type="molecule type" value="Genomic_DNA"/>
</dbReference>
<evidence type="ECO:0000256" key="2">
    <source>
        <dbReference type="ARBA" id="ARBA00023002"/>
    </source>
</evidence>
<dbReference type="PIRSF" id="PIRSF036492">
    <property type="entry name" value="ALDH"/>
    <property type="match status" value="1"/>
</dbReference>
<dbReference type="PANTHER" id="PTHR43570:SF20">
    <property type="entry name" value="ALDEHYDE DEHYDROGENASE ALDX-RELATED"/>
    <property type="match status" value="1"/>
</dbReference>
<proteinExistence type="inferred from homology"/>
<evidence type="ECO:0000313" key="10">
    <source>
        <dbReference type="Proteomes" id="UP001155840"/>
    </source>
</evidence>
<feature type="active site" evidence="5 6">
    <location>
        <position position="213"/>
    </location>
</feature>
<dbReference type="GO" id="GO:0004029">
    <property type="term" value="F:aldehyde dehydrogenase (NAD+) activity"/>
    <property type="evidence" value="ECO:0007669"/>
    <property type="project" value="TreeGrafter"/>
</dbReference>
<dbReference type="Pfam" id="PF00171">
    <property type="entry name" value="Aldedh"/>
    <property type="match status" value="1"/>
</dbReference>
<dbReference type="SUPFAM" id="SSF53720">
    <property type="entry name" value="ALDH-like"/>
    <property type="match status" value="1"/>
</dbReference>
<feature type="active site" evidence="5">
    <location>
        <position position="247"/>
    </location>
</feature>
<dbReference type="Gene3D" id="3.40.309.10">
    <property type="entry name" value="Aldehyde Dehydrogenase, Chain A, domain 2"/>
    <property type="match status" value="1"/>
</dbReference>
<dbReference type="RefSeq" id="WP_110801366.1">
    <property type="nucleotide sequence ID" value="NZ_JAANCM010000008.1"/>
</dbReference>
<dbReference type="InterPro" id="IPR015590">
    <property type="entry name" value="Aldehyde_DH_dom"/>
</dbReference>
<evidence type="ECO:0000256" key="6">
    <source>
        <dbReference type="PROSITE-ProRule" id="PRU10007"/>
    </source>
</evidence>
<dbReference type="Proteomes" id="UP001155840">
    <property type="component" value="Unassembled WGS sequence"/>
</dbReference>
<evidence type="ECO:0000256" key="7">
    <source>
        <dbReference type="RuleBase" id="RU003345"/>
    </source>
</evidence>
<dbReference type="AlphaFoldDB" id="A0AA43ZHR3"/>
<dbReference type="InterPro" id="IPR012394">
    <property type="entry name" value="Aldehyde_DH_NAD(P)"/>
</dbReference>
<dbReference type="InterPro" id="IPR016161">
    <property type="entry name" value="Ald_DH/histidinol_DH"/>
</dbReference>
<evidence type="ECO:0000256" key="1">
    <source>
        <dbReference type="ARBA" id="ARBA00009986"/>
    </source>
</evidence>
<evidence type="ECO:0000256" key="5">
    <source>
        <dbReference type="PIRSR" id="PIRSR036492-1"/>
    </source>
</evidence>
<gene>
    <name evidence="9" type="ORF">G8E10_16245</name>
</gene>
<dbReference type="GO" id="GO:0005737">
    <property type="term" value="C:cytoplasm"/>
    <property type="evidence" value="ECO:0007669"/>
    <property type="project" value="TreeGrafter"/>
</dbReference>